<evidence type="ECO:0008006" key="3">
    <source>
        <dbReference type="Google" id="ProtNLM"/>
    </source>
</evidence>
<proteinExistence type="predicted"/>
<evidence type="ECO:0000313" key="1">
    <source>
        <dbReference type="EMBL" id="RZD16891.1"/>
    </source>
</evidence>
<reference evidence="1 2" key="1">
    <citation type="journal article" date="2019" name="ISME J.">
        <title>Insights into ecological role of a new deltaproteobacterial order Candidatus Acidulodesulfobacterales by metagenomics and metatranscriptomics.</title>
        <authorList>
            <person name="Tan S."/>
            <person name="Liu J."/>
            <person name="Fang Y."/>
            <person name="Hedlund B.P."/>
            <person name="Lian Z.H."/>
            <person name="Huang L.Y."/>
            <person name="Li J.T."/>
            <person name="Huang L.N."/>
            <person name="Li W.J."/>
            <person name="Jiang H.C."/>
            <person name="Dong H.L."/>
            <person name="Shu W.S."/>
        </authorList>
    </citation>
    <scope>NUCLEOTIDE SEQUENCE [LARGE SCALE GENOMIC DNA]</scope>
    <source>
        <strain evidence="1">AP2</strain>
    </source>
</reference>
<comment type="caution">
    <text evidence="1">The sequence shown here is derived from an EMBL/GenBank/DDBJ whole genome shotgun (WGS) entry which is preliminary data.</text>
</comment>
<dbReference type="EMBL" id="SGBC01000001">
    <property type="protein sequence ID" value="RZD16891.1"/>
    <property type="molecule type" value="Genomic_DNA"/>
</dbReference>
<gene>
    <name evidence="1" type="ORF">EVJ46_01240</name>
</gene>
<dbReference type="Proteomes" id="UP000316562">
    <property type="component" value="Unassembled WGS sequence"/>
</dbReference>
<name>A0A519BHZ3_ACIG2</name>
<organism evidence="1 2">
    <name type="scientific">Acididesulfobacter guangdongensis</name>
    <dbReference type="NCBI Taxonomy" id="2597225"/>
    <lineage>
        <taxon>Bacteria</taxon>
        <taxon>Deltaproteobacteria</taxon>
        <taxon>Candidatus Acidulodesulfobacterales</taxon>
        <taxon>Candidatus Acididesulfobacter</taxon>
    </lineage>
</organism>
<protein>
    <recommendedName>
        <fullName evidence="3">Tetratricopeptide repeat protein</fullName>
    </recommendedName>
</protein>
<dbReference type="AlphaFoldDB" id="A0A519BHZ3"/>
<sequence>MKSYFYLLKKSMLLLFSLFLVYTIFFSFSKINYAQKQANNKLLTFLKYSSIKPEFIKFVDLNFNTLFSDYFWTLFVQEASSDKLAYMHYPYMYKISLITVKLNKRFNYAYQASGTLLGLAGKPKRAIKILKLGLRHMGTNWNIPFLISFNYFYNLGNYAKAAHYLKFAVNTKGSPKYLEFLYIKLLNNSQNFNKAKLFLETMYKNNKNPLIRHIIKVRIDAINREIYLKSKKIKYKIPYSLKLFLPKKASNK</sequence>
<accession>A0A519BHZ3</accession>
<evidence type="ECO:0000313" key="2">
    <source>
        <dbReference type="Proteomes" id="UP000316562"/>
    </source>
</evidence>